<organism evidence="1">
    <name type="scientific">uncultured Sulfurovum sp</name>
    <dbReference type="NCBI Taxonomy" id="269237"/>
    <lineage>
        <taxon>Bacteria</taxon>
        <taxon>Pseudomonadati</taxon>
        <taxon>Campylobacterota</taxon>
        <taxon>Epsilonproteobacteria</taxon>
        <taxon>Campylobacterales</taxon>
        <taxon>Sulfurovaceae</taxon>
        <taxon>Sulfurovum</taxon>
        <taxon>environmental samples</taxon>
    </lineage>
</organism>
<sequence length="245" mass="28439">MIKNSVFISGSIAIKTLPQEVKNSIDKIIQNNMQILVGDANGIDSLVQNYCLSLEYFNVMVYSITSQPRYKASDKFTLKTISVPHAIQNGREKQQQKDKAMTNDSQYSFVIWDGKSKGSYANVLRAFEQDKKIKLYAEHRFLEQSEVDSQNIETIYRKNSGYTAFEVVTQLKNIFTRTQDLNRYLLQNSIIKKDDNVYQPMSQYEDLFIVDKYRGRVKGIKFRSEFLGWIEGSLKRDRMVQSGLF</sequence>
<name>A0A6S6SWE8_9BACT</name>
<evidence type="ECO:0000313" key="1">
    <source>
        <dbReference type="EMBL" id="CAA6810424.1"/>
    </source>
</evidence>
<gene>
    <name evidence="1" type="ORF">HELGO_WM17791</name>
</gene>
<dbReference type="AlphaFoldDB" id="A0A6S6SWE8"/>
<proteinExistence type="predicted"/>
<dbReference type="EMBL" id="CACVAX010000029">
    <property type="protein sequence ID" value="CAA6810424.1"/>
    <property type="molecule type" value="Genomic_DNA"/>
</dbReference>
<dbReference type="Gene3D" id="3.40.50.450">
    <property type="match status" value="1"/>
</dbReference>
<protein>
    <submittedName>
        <fullName evidence="1">Uncharacterized protein</fullName>
    </submittedName>
</protein>
<reference evidence="1" key="1">
    <citation type="submission" date="2020-01" db="EMBL/GenBank/DDBJ databases">
        <authorList>
            <person name="Meier V. D."/>
            <person name="Meier V D."/>
        </authorList>
    </citation>
    <scope>NUCLEOTIDE SEQUENCE</scope>
    <source>
        <strain evidence="1">HLG_WM_MAG_04</strain>
    </source>
</reference>
<accession>A0A6S6SWE8</accession>